<keyword evidence="2 10" id="KW-1003">Cell membrane</keyword>
<evidence type="ECO:0000313" key="12">
    <source>
        <dbReference type="Proteomes" id="UP000694863"/>
    </source>
</evidence>
<dbReference type="PANTHER" id="PTHR26453">
    <property type="entry name" value="OLFACTORY RECEPTOR"/>
    <property type="match status" value="1"/>
</dbReference>
<evidence type="ECO:0000256" key="7">
    <source>
        <dbReference type="ARBA" id="ARBA00023136"/>
    </source>
</evidence>
<keyword evidence="9" id="KW-0675">Receptor</keyword>
<evidence type="ECO:0000256" key="6">
    <source>
        <dbReference type="ARBA" id="ARBA00022989"/>
    </source>
</evidence>
<name>A0ABM0IVB0_ECHTE</name>
<evidence type="ECO:0000256" key="2">
    <source>
        <dbReference type="ARBA" id="ARBA00022475"/>
    </source>
</evidence>
<evidence type="ECO:0000256" key="9">
    <source>
        <dbReference type="RuleBase" id="RU000688"/>
    </source>
</evidence>
<feature type="domain" description="G-protein coupled receptors family 1 profile" evidence="11">
    <location>
        <begin position="111"/>
        <end position="360"/>
    </location>
</feature>
<dbReference type="InterPro" id="IPR000276">
    <property type="entry name" value="GPCR_Rhodpsn"/>
</dbReference>
<feature type="transmembrane region" description="Helical" evidence="10">
    <location>
        <begin position="20"/>
        <end position="39"/>
    </location>
</feature>
<protein>
    <recommendedName>
        <fullName evidence="10">Olfactory receptor</fullName>
    </recommendedName>
</protein>
<keyword evidence="6 10" id="KW-1133">Transmembrane helix</keyword>
<evidence type="ECO:0000256" key="4">
    <source>
        <dbReference type="ARBA" id="ARBA00022692"/>
    </source>
</evidence>
<dbReference type="Pfam" id="PF13853">
    <property type="entry name" value="7tm_4"/>
    <property type="match status" value="1"/>
</dbReference>
<comment type="similarity">
    <text evidence="9">Belongs to the G-protein coupled receptor 1 family.</text>
</comment>
<comment type="subcellular location">
    <subcellularLocation>
        <location evidence="1 10">Cell membrane</location>
        <topology evidence="1 10">Multi-pass membrane protein</topology>
    </subcellularLocation>
</comment>
<feature type="transmembrane region" description="Helical" evidence="10">
    <location>
        <begin position="343"/>
        <end position="362"/>
    </location>
</feature>
<dbReference type="RefSeq" id="XP_004708560.2">
    <property type="nucleotide sequence ID" value="XM_004708503.2"/>
</dbReference>
<dbReference type="SUPFAM" id="SSF81321">
    <property type="entry name" value="Family A G protein-coupled receptor-like"/>
    <property type="match status" value="1"/>
</dbReference>
<keyword evidence="5 10" id="KW-0552">Olfaction</keyword>
<dbReference type="Proteomes" id="UP000694863">
    <property type="component" value="Unplaced"/>
</dbReference>
<dbReference type="InterPro" id="IPR017452">
    <property type="entry name" value="GPCR_Rhodpsn_7TM"/>
</dbReference>
<feature type="transmembrane region" description="Helical" evidence="10">
    <location>
        <begin position="168"/>
        <end position="190"/>
    </location>
</feature>
<feature type="transmembrane region" description="Helical" evidence="10">
    <location>
        <begin position="130"/>
        <end position="148"/>
    </location>
</feature>
<evidence type="ECO:0000256" key="10">
    <source>
        <dbReference type="RuleBase" id="RU363047"/>
    </source>
</evidence>
<evidence type="ECO:0000256" key="5">
    <source>
        <dbReference type="ARBA" id="ARBA00022725"/>
    </source>
</evidence>
<organism evidence="12 13">
    <name type="scientific">Echinops telfairi</name>
    <name type="common">Lesser hedgehog tenrec</name>
    <dbReference type="NCBI Taxonomy" id="9371"/>
    <lineage>
        <taxon>Eukaryota</taxon>
        <taxon>Metazoa</taxon>
        <taxon>Chordata</taxon>
        <taxon>Craniata</taxon>
        <taxon>Vertebrata</taxon>
        <taxon>Euteleostomi</taxon>
        <taxon>Mammalia</taxon>
        <taxon>Eutheria</taxon>
        <taxon>Afrotheria</taxon>
        <taxon>Tenrecidae</taxon>
        <taxon>Tenrecinae</taxon>
        <taxon>Echinops</taxon>
    </lineage>
</organism>
<sequence>MPNNNRCSQYSLEVKGPLKIIHQFLIFTFYLVFNFKLALSSSNNQEYVLRVVSSLQEVNLSFLQVKPEVRKAEGNVSTALHFVLLGFSDLSNLQGFLFGMFFFMYMIIIVGNSLIIILTRFDPALQKPMYFFLANFSSLEICYVSVTLPRMLVNLWTQKRSISFVECATQLCFFLMLGATECFLLAVMAYDRYVAICNPLHYPLVMNQKLCVQLAVGSWVIGIPVQIGQTAQIFSLDFCASNQINHFFCDIPPIIQLACGDTSVHEIFVYIIVMFIATVPFLLILASYSKIISTILKLPTASGRTKAFSTCSSHLLVVVLFFGSASVTYFRPKSLHSAGPDKLISLFYTIVTPIFNPMIYSLRNKDVIAALRKLLFKT</sequence>
<keyword evidence="4 9" id="KW-0812">Transmembrane</keyword>
<feature type="transmembrane region" description="Helical" evidence="10">
    <location>
        <begin position="307"/>
        <end position="331"/>
    </location>
</feature>
<accession>A0ABM0IVB0</accession>
<feature type="transmembrane region" description="Helical" evidence="10">
    <location>
        <begin position="96"/>
        <end position="118"/>
    </location>
</feature>
<dbReference type="PROSITE" id="PS00237">
    <property type="entry name" value="G_PROTEIN_RECEP_F1_1"/>
    <property type="match status" value="1"/>
</dbReference>
<dbReference type="PRINTS" id="PR00245">
    <property type="entry name" value="OLFACTORYR"/>
</dbReference>
<keyword evidence="8 9" id="KW-0807">Transducer</keyword>
<reference evidence="13" key="1">
    <citation type="submission" date="2025-08" db="UniProtKB">
        <authorList>
            <consortium name="RefSeq"/>
        </authorList>
    </citation>
    <scope>IDENTIFICATION</scope>
</reference>
<evidence type="ECO:0000256" key="1">
    <source>
        <dbReference type="ARBA" id="ARBA00004651"/>
    </source>
</evidence>
<dbReference type="PRINTS" id="PR00237">
    <property type="entry name" value="GPCRRHODOPSN"/>
</dbReference>
<dbReference type="CDD" id="cd15225">
    <property type="entry name" value="7tmA_OR10A-like"/>
    <property type="match status" value="1"/>
</dbReference>
<keyword evidence="3 10" id="KW-0716">Sensory transduction</keyword>
<keyword evidence="7 10" id="KW-0472">Membrane</keyword>
<dbReference type="GeneID" id="101661015"/>
<gene>
    <name evidence="13" type="primary">LOC101661015</name>
</gene>
<dbReference type="Gene3D" id="1.20.1070.10">
    <property type="entry name" value="Rhodopsin 7-helix transmembrane proteins"/>
    <property type="match status" value="1"/>
</dbReference>
<keyword evidence="12" id="KW-1185">Reference proteome</keyword>
<feature type="transmembrane region" description="Helical" evidence="10">
    <location>
        <begin position="210"/>
        <end position="227"/>
    </location>
</feature>
<keyword evidence="9" id="KW-0297">G-protein coupled receptor</keyword>
<dbReference type="PROSITE" id="PS50262">
    <property type="entry name" value="G_PROTEIN_RECEP_F1_2"/>
    <property type="match status" value="1"/>
</dbReference>
<evidence type="ECO:0000313" key="13">
    <source>
        <dbReference type="RefSeq" id="XP_004708560.2"/>
    </source>
</evidence>
<evidence type="ECO:0000259" key="11">
    <source>
        <dbReference type="PROSITE" id="PS50262"/>
    </source>
</evidence>
<evidence type="ECO:0000256" key="8">
    <source>
        <dbReference type="ARBA" id="ARBA00023224"/>
    </source>
</evidence>
<feature type="transmembrane region" description="Helical" evidence="10">
    <location>
        <begin position="267"/>
        <end position="286"/>
    </location>
</feature>
<evidence type="ECO:0000256" key="3">
    <source>
        <dbReference type="ARBA" id="ARBA00022606"/>
    </source>
</evidence>
<dbReference type="InterPro" id="IPR000725">
    <property type="entry name" value="Olfact_rcpt"/>
</dbReference>
<proteinExistence type="inferred from homology"/>